<dbReference type="EMBL" id="MSFL01000015">
    <property type="protein sequence ID" value="PWY79616.1"/>
    <property type="molecule type" value="Genomic_DNA"/>
</dbReference>
<organism evidence="1 2">
    <name type="scientific">Aspergillus heteromorphus CBS 117.55</name>
    <dbReference type="NCBI Taxonomy" id="1448321"/>
    <lineage>
        <taxon>Eukaryota</taxon>
        <taxon>Fungi</taxon>
        <taxon>Dikarya</taxon>
        <taxon>Ascomycota</taxon>
        <taxon>Pezizomycotina</taxon>
        <taxon>Eurotiomycetes</taxon>
        <taxon>Eurotiomycetidae</taxon>
        <taxon>Eurotiales</taxon>
        <taxon>Aspergillaceae</taxon>
        <taxon>Aspergillus</taxon>
        <taxon>Aspergillus subgen. Circumdati</taxon>
    </lineage>
</organism>
<proteinExistence type="predicted"/>
<dbReference type="RefSeq" id="XP_025398639.1">
    <property type="nucleotide sequence ID" value="XM_025548506.1"/>
</dbReference>
<gene>
    <name evidence="1" type="ORF">BO70DRAFT_51491</name>
</gene>
<dbReference type="VEuPathDB" id="FungiDB:BO70DRAFT_51491"/>
<sequence length="114" mass="12426">MSHTSRPPPVVKSTSHPLPQACWLPRVSPREAPQRRYLPGTPATLRLEVSSVACRSFLQLNYVSMIVPVATTRADNGSAAHVVQASLPLGPRRSKLPRSLLHRLNPGGEVLFTS</sequence>
<name>A0A317VZ31_9EURO</name>
<accession>A0A317VZ31</accession>
<comment type="caution">
    <text evidence="1">The sequence shown here is derived from an EMBL/GenBank/DDBJ whole genome shotgun (WGS) entry which is preliminary data.</text>
</comment>
<reference evidence="1 2" key="1">
    <citation type="submission" date="2016-12" db="EMBL/GenBank/DDBJ databases">
        <title>The genomes of Aspergillus section Nigri reveals drivers in fungal speciation.</title>
        <authorList>
            <consortium name="DOE Joint Genome Institute"/>
            <person name="Vesth T.C."/>
            <person name="Nybo J."/>
            <person name="Theobald S."/>
            <person name="Brandl J."/>
            <person name="Frisvad J.C."/>
            <person name="Nielsen K.F."/>
            <person name="Lyhne E.K."/>
            <person name="Kogle M.E."/>
            <person name="Kuo A."/>
            <person name="Riley R."/>
            <person name="Clum A."/>
            <person name="Nolan M."/>
            <person name="Lipzen A."/>
            <person name="Salamov A."/>
            <person name="Henrissat B."/>
            <person name="Wiebenga A."/>
            <person name="De Vries R.P."/>
            <person name="Grigoriev I.V."/>
            <person name="Mortensen U.H."/>
            <person name="Andersen M.R."/>
            <person name="Baker S.E."/>
        </authorList>
    </citation>
    <scope>NUCLEOTIDE SEQUENCE [LARGE SCALE GENOMIC DNA]</scope>
    <source>
        <strain evidence="1 2">CBS 117.55</strain>
    </source>
</reference>
<evidence type="ECO:0000313" key="2">
    <source>
        <dbReference type="Proteomes" id="UP000247233"/>
    </source>
</evidence>
<dbReference type="AlphaFoldDB" id="A0A317VZ31"/>
<dbReference type="Proteomes" id="UP000247233">
    <property type="component" value="Unassembled WGS sequence"/>
</dbReference>
<protein>
    <submittedName>
        <fullName evidence="1">Uncharacterized protein</fullName>
    </submittedName>
</protein>
<keyword evidence="2" id="KW-1185">Reference proteome</keyword>
<dbReference type="GeneID" id="37070743"/>
<evidence type="ECO:0000313" key="1">
    <source>
        <dbReference type="EMBL" id="PWY79616.1"/>
    </source>
</evidence>